<dbReference type="EMBL" id="JALPTH010000003">
    <property type="protein sequence ID" value="MCK8676620.1"/>
    <property type="molecule type" value="Genomic_DNA"/>
</dbReference>
<dbReference type="EC" id="2.1.1.77" evidence="3"/>
<dbReference type="RefSeq" id="WP_248631808.1">
    <property type="nucleotide sequence ID" value="NZ_JALPTH010000003.1"/>
</dbReference>
<comment type="subcellular location">
    <subcellularLocation>
        <location evidence="1">Cytoplasm</location>
    </subcellularLocation>
</comment>
<evidence type="ECO:0000256" key="8">
    <source>
        <dbReference type="ARBA" id="ARBA00022691"/>
    </source>
</evidence>
<gene>
    <name evidence="12" type="ORF">M1O15_04245</name>
</gene>
<evidence type="ECO:0000256" key="1">
    <source>
        <dbReference type="ARBA" id="ARBA00004496"/>
    </source>
</evidence>
<evidence type="ECO:0000256" key="11">
    <source>
        <dbReference type="ARBA" id="ARBA00031350"/>
    </source>
</evidence>
<dbReference type="PANTHER" id="PTHR11579">
    <property type="entry name" value="PROTEIN-L-ISOASPARTATE O-METHYLTRANSFERASE"/>
    <property type="match status" value="1"/>
</dbReference>
<protein>
    <recommendedName>
        <fullName evidence="4">Protein-L-isoaspartate O-methyltransferase</fullName>
        <ecNumber evidence="3">2.1.1.77</ecNumber>
    </recommendedName>
    <alternativeName>
        <fullName evidence="11">L-isoaspartyl protein carboxyl methyltransferase</fullName>
    </alternativeName>
    <alternativeName>
        <fullName evidence="9">Protein L-isoaspartyl methyltransferase</fullName>
    </alternativeName>
    <alternativeName>
        <fullName evidence="10">Protein-beta-aspartate methyltransferase</fullName>
    </alternativeName>
</protein>
<keyword evidence="5" id="KW-0963">Cytoplasm</keyword>
<comment type="similarity">
    <text evidence="2">Belongs to the methyltransferase superfamily. L-isoaspartyl/D-aspartyl protein methyltransferase family.</text>
</comment>
<dbReference type="GO" id="GO:0008168">
    <property type="term" value="F:methyltransferase activity"/>
    <property type="evidence" value="ECO:0007669"/>
    <property type="project" value="UniProtKB-KW"/>
</dbReference>
<keyword evidence="13" id="KW-1185">Reference proteome</keyword>
<dbReference type="GO" id="GO:0032259">
    <property type="term" value="P:methylation"/>
    <property type="evidence" value="ECO:0007669"/>
    <property type="project" value="UniProtKB-KW"/>
</dbReference>
<evidence type="ECO:0000313" key="12">
    <source>
        <dbReference type="EMBL" id="MCK8676620.1"/>
    </source>
</evidence>
<keyword evidence="8" id="KW-0949">S-adenosyl-L-methionine</keyword>
<organism evidence="12 13">
    <name type="scientific">Streptomyces lichenis</name>
    <dbReference type="NCBI Taxonomy" id="2306967"/>
    <lineage>
        <taxon>Bacteria</taxon>
        <taxon>Bacillati</taxon>
        <taxon>Actinomycetota</taxon>
        <taxon>Actinomycetes</taxon>
        <taxon>Kitasatosporales</taxon>
        <taxon>Streptomycetaceae</taxon>
        <taxon>Streptomyces</taxon>
    </lineage>
</organism>
<evidence type="ECO:0000256" key="6">
    <source>
        <dbReference type="ARBA" id="ARBA00022603"/>
    </source>
</evidence>
<evidence type="ECO:0000256" key="9">
    <source>
        <dbReference type="ARBA" id="ARBA00030757"/>
    </source>
</evidence>
<evidence type="ECO:0000256" key="10">
    <source>
        <dbReference type="ARBA" id="ARBA00031323"/>
    </source>
</evidence>
<name>A0ABT0I5M9_9ACTN</name>
<dbReference type="Pfam" id="PF01135">
    <property type="entry name" value="PCMT"/>
    <property type="match status" value="1"/>
</dbReference>
<evidence type="ECO:0000256" key="2">
    <source>
        <dbReference type="ARBA" id="ARBA00005369"/>
    </source>
</evidence>
<accession>A0ABT0I5M9</accession>
<evidence type="ECO:0000256" key="3">
    <source>
        <dbReference type="ARBA" id="ARBA00011890"/>
    </source>
</evidence>
<evidence type="ECO:0000256" key="7">
    <source>
        <dbReference type="ARBA" id="ARBA00022679"/>
    </source>
</evidence>
<dbReference type="InterPro" id="IPR000682">
    <property type="entry name" value="PCMT"/>
</dbReference>
<evidence type="ECO:0000256" key="5">
    <source>
        <dbReference type="ARBA" id="ARBA00022490"/>
    </source>
</evidence>
<comment type="caution">
    <text evidence="12">The sequence shown here is derived from an EMBL/GenBank/DDBJ whole genome shotgun (WGS) entry which is preliminary data.</text>
</comment>
<evidence type="ECO:0000313" key="13">
    <source>
        <dbReference type="Proteomes" id="UP001522868"/>
    </source>
</evidence>
<dbReference type="SUPFAM" id="SSF53335">
    <property type="entry name" value="S-adenosyl-L-methionine-dependent methyltransferases"/>
    <property type="match status" value="1"/>
</dbReference>
<proteinExistence type="inferred from homology"/>
<keyword evidence="7" id="KW-0808">Transferase</keyword>
<keyword evidence="6 12" id="KW-0489">Methyltransferase</keyword>
<dbReference type="PANTHER" id="PTHR11579:SF0">
    <property type="entry name" value="PROTEIN-L-ISOASPARTATE(D-ASPARTATE) O-METHYLTRANSFERASE"/>
    <property type="match status" value="1"/>
</dbReference>
<reference evidence="12 13" key="1">
    <citation type="submission" date="2022-04" db="EMBL/GenBank/DDBJ databases">
        <title>Streptomyces sp. nov. LCR6-01 isolated from Lichen of Dirinaria sp.</title>
        <authorList>
            <person name="Kanchanasin P."/>
            <person name="Tanasupawat S."/>
            <person name="Phongsopitanun W."/>
        </authorList>
    </citation>
    <scope>NUCLEOTIDE SEQUENCE [LARGE SCALE GENOMIC DNA]</scope>
    <source>
        <strain evidence="12 13">LCR6-01</strain>
    </source>
</reference>
<dbReference type="InterPro" id="IPR029063">
    <property type="entry name" value="SAM-dependent_MTases_sf"/>
</dbReference>
<evidence type="ECO:0000256" key="4">
    <source>
        <dbReference type="ARBA" id="ARBA00013346"/>
    </source>
</evidence>
<dbReference type="Proteomes" id="UP001522868">
    <property type="component" value="Unassembled WGS sequence"/>
</dbReference>
<sequence length="374" mass="40430">MTTPDVLANALAAKGALPDEWALTVRAVARAAFLPDEIEVGEQRVDRRVDPGRWLAAVYDDVPVTTQVNDGRPTPEGAYRLPTSSSSMPSVMLEMLGLLDVRPGQRVLEAGTGTGYHAAWLCHRLGERNVTSVDIDGSLVEAAGEALAAGGFAPRLGVGDAAAGWAEGAPYDRLIATYTVPEISYAWVEQMPGGRIVAPWGGSFFAHSYAVLEVEEERAVGRFVGWPAFMGTRVARPHRGFLGDFYRRGERGEIGRTGIDPRAFAGDVDGLFFVGLALPDAWYLLAEAGDGSGEATLWLLADDRRSWATVEYVPGGGDGFEVEQFGARRLWAEAEGAYGEWRALGAPSRDRAGLTVDRGGQRLWVDTPDNQWHR</sequence>
<dbReference type="Gene3D" id="3.40.50.150">
    <property type="entry name" value="Vaccinia Virus protein VP39"/>
    <property type="match status" value="1"/>
</dbReference>